<dbReference type="EMBL" id="QWIJ01000278">
    <property type="protein sequence ID" value="RMX84519.1"/>
    <property type="molecule type" value="Genomic_DNA"/>
</dbReference>
<evidence type="ECO:0000313" key="8">
    <source>
        <dbReference type="Proteomes" id="UP000281245"/>
    </source>
</evidence>
<feature type="domain" description="C2H2-type" evidence="3">
    <location>
        <begin position="58"/>
        <end position="88"/>
    </location>
</feature>
<gene>
    <name evidence="6" type="ORF">D0866_10959</name>
    <name evidence="5" type="ORF">D0868_11929</name>
    <name evidence="4" type="ORF">D0869_04511</name>
</gene>
<dbReference type="SUPFAM" id="SSF57667">
    <property type="entry name" value="beta-beta-alpha zinc fingers"/>
    <property type="match status" value="1"/>
</dbReference>
<evidence type="ECO:0000313" key="9">
    <source>
        <dbReference type="Proteomes" id="UP000282582"/>
    </source>
</evidence>
<evidence type="ECO:0000256" key="1">
    <source>
        <dbReference type="PROSITE-ProRule" id="PRU00042"/>
    </source>
</evidence>
<protein>
    <recommendedName>
        <fullName evidence="3">C2H2-type domain-containing protein</fullName>
    </recommendedName>
</protein>
<dbReference type="Proteomes" id="UP000281245">
    <property type="component" value="Unassembled WGS sequence"/>
</dbReference>
<proteinExistence type="predicted"/>
<evidence type="ECO:0000313" key="7">
    <source>
        <dbReference type="Proteomes" id="UP000276864"/>
    </source>
</evidence>
<dbReference type="InterPro" id="IPR013087">
    <property type="entry name" value="Znf_C2H2_type"/>
</dbReference>
<keyword evidence="1" id="KW-0863">Zinc-finger</keyword>
<dbReference type="PROSITE" id="PS00028">
    <property type="entry name" value="ZINC_FINGER_C2H2_1"/>
    <property type="match status" value="1"/>
</dbReference>
<dbReference type="EMBL" id="QWIM01001437">
    <property type="protein sequence ID" value="RMY26003.1"/>
    <property type="molecule type" value="Genomic_DNA"/>
</dbReference>
<dbReference type="Gene3D" id="3.30.160.60">
    <property type="entry name" value="Classic Zinc Finger"/>
    <property type="match status" value="1"/>
</dbReference>
<dbReference type="PROSITE" id="PS50157">
    <property type="entry name" value="ZINC_FINGER_C2H2_2"/>
    <property type="match status" value="1"/>
</dbReference>
<sequence>MANRYPQYPYGYGQPPTQQSYYQPTPYQTAQQYPTQYPTDYQQPQQPTVQPQSSAPQYPCLYTQCQISFTRHADLQRHMNSIHNRATLDLVPCTYVDPATGRPCHRHGEFGFTRRDKMIAHMRAVHKVEAASATGQRREG</sequence>
<evidence type="ECO:0000256" key="2">
    <source>
        <dbReference type="SAM" id="MobiDB-lite"/>
    </source>
</evidence>
<keyword evidence="1" id="KW-0479">Metal-binding</keyword>
<dbReference type="GO" id="GO:0008270">
    <property type="term" value="F:zinc ion binding"/>
    <property type="evidence" value="ECO:0007669"/>
    <property type="project" value="UniProtKB-KW"/>
</dbReference>
<accession>A0A3M7AEZ0</accession>
<reference evidence="7 8" key="1">
    <citation type="journal article" date="2018" name="BMC Genomics">
        <title>Genomic evidence for intraspecific hybridization in a clonal and extremely halotolerant yeast.</title>
        <authorList>
            <person name="Gostincar C."/>
            <person name="Stajich J.E."/>
            <person name="Zupancic J."/>
            <person name="Zalar P."/>
            <person name="Gunde-Cimerman N."/>
        </authorList>
    </citation>
    <scope>NUCLEOTIDE SEQUENCE [LARGE SCALE GENOMIC DNA]</scope>
    <source>
        <strain evidence="6 7">EXF-6651</strain>
        <strain evidence="5 9">EXF-6654</strain>
        <strain evidence="4 8">EXF-6656</strain>
    </source>
</reference>
<dbReference type="Proteomes" id="UP000282582">
    <property type="component" value="Unassembled WGS sequence"/>
</dbReference>
<dbReference type="OrthoDB" id="2687452at2759"/>
<dbReference type="SMART" id="SM00355">
    <property type="entry name" value="ZnF_C2H2"/>
    <property type="match status" value="2"/>
</dbReference>
<evidence type="ECO:0000313" key="6">
    <source>
        <dbReference type="EMBL" id="RMY26003.1"/>
    </source>
</evidence>
<comment type="caution">
    <text evidence="6">The sequence shown here is derived from an EMBL/GenBank/DDBJ whole genome shotgun (WGS) entry which is preliminary data.</text>
</comment>
<organism evidence="6 7">
    <name type="scientific">Hortaea werneckii</name>
    <name type="common">Black yeast</name>
    <name type="synonym">Cladosporium werneckii</name>
    <dbReference type="NCBI Taxonomy" id="91943"/>
    <lineage>
        <taxon>Eukaryota</taxon>
        <taxon>Fungi</taxon>
        <taxon>Dikarya</taxon>
        <taxon>Ascomycota</taxon>
        <taxon>Pezizomycotina</taxon>
        <taxon>Dothideomycetes</taxon>
        <taxon>Dothideomycetidae</taxon>
        <taxon>Mycosphaerellales</taxon>
        <taxon>Teratosphaeriaceae</taxon>
        <taxon>Hortaea</taxon>
    </lineage>
</organism>
<evidence type="ECO:0000259" key="3">
    <source>
        <dbReference type="PROSITE" id="PS50157"/>
    </source>
</evidence>
<dbReference type="Pfam" id="PF00096">
    <property type="entry name" value="zf-C2H2"/>
    <property type="match status" value="1"/>
</dbReference>
<feature type="region of interest" description="Disordered" evidence="2">
    <location>
        <begin position="1"/>
        <end position="56"/>
    </location>
</feature>
<keyword evidence="1" id="KW-0862">Zinc</keyword>
<name>A0A3M7AEZ0_HORWE</name>
<dbReference type="Proteomes" id="UP000276864">
    <property type="component" value="Unassembled WGS sequence"/>
</dbReference>
<dbReference type="InterPro" id="IPR036236">
    <property type="entry name" value="Znf_C2H2_sf"/>
</dbReference>
<dbReference type="AlphaFoldDB" id="A0A3M7AEZ0"/>
<evidence type="ECO:0000313" key="5">
    <source>
        <dbReference type="EMBL" id="RMX95083.1"/>
    </source>
</evidence>
<evidence type="ECO:0000313" key="4">
    <source>
        <dbReference type="EMBL" id="RMX84519.1"/>
    </source>
</evidence>
<dbReference type="EMBL" id="QWIK01001388">
    <property type="protein sequence ID" value="RMX95083.1"/>
    <property type="molecule type" value="Genomic_DNA"/>
</dbReference>